<protein>
    <submittedName>
        <fullName evidence="1">Uncharacterized protein</fullName>
    </submittedName>
</protein>
<sequence>MSEVKAPRNAIIIAANLSMSLPQDQQEFRDDLAGFIKDSAYTSPELCSEPAIWKKLERVMKKHIVDIDADWKQTIVDLYVGKTEFQNL</sequence>
<organism evidence="1">
    <name type="scientific">viral metagenome</name>
    <dbReference type="NCBI Taxonomy" id="1070528"/>
    <lineage>
        <taxon>unclassified sequences</taxon>
        <taxon>metagenomes</taxon>
        <taxon>organismal metagenomes</taxon>
    </lineage>
</organism>
<dbReference type="AlphaFoldDB" id="A0A6C0LB04"/>
<name>A0A6C0LB04_9ZZZZ</name>
<dbReference type="EMBL" id="MN740445">
    <property type="protein sequence ID" value="QHU26848.1"/>
    <property type="molecule type" value="Genomic_DNA"/>
</dbReference>
<evidence type="ECO:0000313" key="1">
    <source>
        <dbReference type="EMBL" id="QHU26848.1"/>
    </source>
</evidence>
<accession>A0A6C0LB04</accession>
<proteinExistence type="predicted"/>
<reference evidence="1" key="1">
    <citation type="journal article" date="2020" name="Nature">
        <title>Giant virus diversity and host interactions through global metagenomics.</title>
        <authorList>
            <person name="Schulz F."/>
            <person name="Roux S."/>
            <person name="Paez-Espino D."/>
            <person name="Jungbluth S."/>
            <person name="Walsh D.A."/>
            <person name="Denef V.J."/>
            <person name="McMahon K.D."/>
            <person name="Konstantinidis K.T."/>
            <person name="Eloe-Fadrosh E.A."/>
            <person name="Kyrpides N.C."/>
            <person name="Woyke T."/>
        </authorList>
    </citation>
    <scope>NUCLEOTIDE SEQUENCE</scope>
    <source>
        <strain evidence="1">GVMAG-M-3300027759-42</strain>
    </source>
</reference>